<evidence type="ECO:0000313" key="2">
    <source>
        <dbReference type="Proteomes" id="UP000005939"/>
    </source>
</evidence>
<name>G6EY41_9PROT</name>
<protein>
    <submittedName>
        <fullName evidence="1">Uncharacterized protein</fullName>
    </submittedName>
</protein>
<dbReference type="Proteomes" id="UP000005939">
    <property type="component" value="Unassembled WGS sequence"/>
</dbReference>
<gene>
    <name evidence="1" type="ORF">CIN_03610</name>
</gene>
<reference evidence="1 2" key="1">
    <citation type="submission" date="2011-10" db="EMBL/GenBank/DDBJ databases">
        <title>Genome Sequence of Commensalibacter intestini A911, isolated from Drosophila gut.</title>
        <authorList>
            <person name="Lee W.-J."/>
            <person name="Kim E.-K."/>
        </authorList>
    </citation>
    <scope>NUCLEOTIDE SEQUENCE [LARGE SCALE GENOMIC DNA]</scope>
    <source>
        <strain evidence="1 2">A911</strain>
    </source>
</reference>
<organism evidence="1 2">
    <name type="scientific">Commensalibacter intestini A911</name>
    <dbReference type="NCBI Taxonomy" id="1088868"/>
    <lineage>
        <taxon>Bacteria</taxon>
        <taxon>Pseudomonadati</taxon>
        <taxon>Pseudomonadota</taxon>
        <taxon>Alphaproteobacteria</taxon>
        <taxon>Acetobacterales</taxon>
        <taxon>Acetobacteraceae</taxon>
    </lineage>
</organism>
<dbReference type="EMBL" id="AGFR01000003">
    <property type="protein sequence ID" value="EHD14429.1"/>
    <property type="molecule type" value="Genomic_DNA"/>
</dbReference>
<evidence type="ECO:0000313" key="1">
    <source>
        <dbReference type="EMBL" id="EHD14429.1"/>
    </source>
</evidence>
<accession>G6EY41</accession>
<comment type="caution">
    <text evidence="1">The sequence shown here is derived from an EMBL/GenBank/DDBJ whole genome shotgun (WGS) entry which is preliminary data.</text>
</comment>
<proteinExistence type="predicted"/>
<dbReference type="AlphaFoldDB" id="G6EY41"/>
<sequence>MKAWPGQKDRYIVVACSTKATPDSNNDQANSCSYTENPRNKIIVAVLDYDGSGLPTLAAKPDIEKMMTSDIMGRVENIKGDTFAKSAFYLKNDQDQVVVGDLQRLDFAHYQLNSQILAFGIRLGVNTGYSGGYVSDQVMTLFAIIEGKVCPVLKVNTYHFENIAGEWHEDGTRDHDISEKEYVLSILPHQTNGFSDIKRTQKGARNKKGKIYRWDSQKLSYQ</sequence>